<keyword evidence="3" id="KW-1185">Reference proteome</keyword>
<gene>
    <name evidence="2" type="ORF">RJ41_00010</name>
</gene>
<dbReference type="GO" id="GO:0016740">
    <property type="term" value="F:transferase activity"/>
    <property type="evidence" value="ECO:0007669"/>
    <property type="project" value="UniProtKB-KW"/>
</dbReference>
<name>A0A0B3YK89_9ALTE</name>
<evidence type="ECO:0000313" key="2">
    <source>
        <dbReference type="EMBL" id="KHT57768.1"/>
    </source>
</evidence>
<dbReference type="PANTHER" id="PTHR43881">
    <property type="entry name" value="GAMMA-GLUTAMYLTRANSPEPTIDASE (AFU_ORTHOLOGUE AFUA_4G13580)"/>
    <property type="match status" value="1"/>
</dbReference>
<dbReference type="Gene3D" id="3.60.20.40">
    <property type="match status" value="1"/>
</dbReference>
<accession>A0A0B3YK89</accession>
<dbReference type="InterPro" id="IPR029055">
    <property type="entry name" value="Ntn_hydrolases_N"/>
</dbReference>
<protein>
    <submittedName>
        <fullName evidence="2">Gamma-glutamyltransferase</fullName>
    </submittedName>
</protein>
<comment type="caution">
    <text evidence="2">The sequence shown here is derived from an EMBL/GenBank/DDBJ whole genome shotgun (WGS) entry which is preliminary data.</text>
</comment>
<sequence length="527" mass="56891">MNMSEKPNIAFTAPHFAASQVGLNILEKGGTAIEAMVAAAASIAVEYPHMNGMGGDGFWLISEPGKKPIGIDASGVAARGATPSFYEGCDAIPSRGGKSALTMAGAVAGWKAALEISHEWQNGMPLSTLFDTAISQANWGIEVTQSLVDASNKTFDELSLDENFAQFLIKGKALKKGKILKLTKLSETLKHLAEKGLDDFYHGELAAKLSEDLEAAGSPIRLEDFNNYRATIVEPLSVSTSKGKLYNLPAPTQGVASLIILALYDRVQHLGNTDADMVHLLIECTKQAFIARNANVTDPSRTPVSLQSLLSDNVLDEMVKNISLDKALPWPHEAKHGDTIWMGCCDSEGRMVSYIQSLYWEFGSGIVSPQTGIVWNNRGTSFSLDPNSNQYLAPGLKPFHTLNPAFAELIDGRRISYGTMGGEGQPQTQAALFARHIYHGQPIDKAISLGRWLLGRTWGDQSHNLKAERDLVEYVGESLLARGHDMVTVDPCNELMGHAGAIIRDTEGTVSGASDPRSDGKAYLGHR</sequence>
<organism evidence="2 3">
    <name type="scientific">Alteromonas marina</name>
    <dbReference type="NCBI Taxonomy" id="203795"/>
    <lineage>
        <taxon>Bacteria</taxon>
        <taxon>Pseudomonadati</taxon>
        <taxon>Pseudomonadota</taxon>
        <taxon>Gammaproteobacteria</taxon>
        <taxon>Alteromonadales</taxon>
        <taxon>Alteromonadaceae</taxon>
        <taxon>Alteromonas/Salinimonas group</taxon>
        <taxon>Alteromonas</taxon>
    </lineage>
</organism>
<feature type="region of interest" description="Disordered" evidence="1">
    <location>
        <begin position="507"/>
        <end position="527"/>
    </location>
</feature>
<dbReference type="Gene3D" id="1.10.246.130">
    <property type="match status" value="1"/>
</dbReference>
<evidence type="ECO:0000256" key="1">
    <source>
        <dbReference type="SAM" id="MobiDB-lite"/>
    </source>
</evidence>
<dbReference type="PANTHER" id="PTHR43881:SF5">
    <property type="entry name" value="GAMMA-GLUTAMYLTRANSPEPTIDASE"/>
    <property type="match status" value="1"/>
</dbReference>
<dbReference type="InterPro" id="IPR043138">
    <property type="entry name" value="GGT_lsub"/>
</dbReference>
<dbReference type="InterPro" id="IPR043137">
    <property type="entry name" value="GGT_ssub_C"/>
</dbReference>
<keyword evidence="2" id="KW-0808">Transferase</keyword>
<dbReference type="SUPFAM" id="SSF56235">
    <property type="entry name" value="N-terminal nucleophile aminohydrolases (Ntn hydrolases)"/>
    <property type="match status" value="1"/>
</dbReference>
<reference evidence="2 3" key="1">
    <citation type="submission" date="2014-12" db="EMBL/GenBank/DDBJ databases">
        <title>Genome sequencing of Alteromonas marina AD001.</title>
        <authorList>
            <person name="Adrian T.G.S."/>
            <person name="Chan K.G."/>
        </authorList>
    </citation>
    <scope>NUCLEOTIDE SEQUENCE [LARGE SCALE GENOMIC DNA]</scope>
    <source>
        <strain evidence="2 3">AD001</strain>
    </source>
</reference>
<proteinExistence type="predicted"/>
<evidence type="ECO:0000313" key="3">
    <source>
        <dbReference type="Proteomes" id="UP000031197"/>
    </source>
</evidence>
<dbReference type="EMBL" id="JWLW01000001">
    <property type="protein sequence ID" value="KHT57768.1"/>
    <property type="molecule type" value="Genomic_DNA"/>
</dbReference>
<dbReference type="AlphaFoldDB" id="A0A0B3YK89"/>
<dbReference type="InterPro" id="IPR052896">
    <property type="entry name" value="GGT-like_enzyme"/>
</dbReference>
<dbReference type="PRINTS" id="PR01210">
    <property type="entry name" value="GGTRANSPTASE"/>
</dbReference>
<dbReference type="Proteomes" id="UP000031197">
    <property type="component" value="Unassembled WGS sequence"/>
</dbReference>
<dbReference type="Pfam" id="PF01019">
    <property type="entry name" value="G_glu_transpept"/>
    <property type="match status" value="1"/>
</dbReference>